<gene>
    <name evidence="2" type="ORF">QE152_g1579</name>
</gene>
<evidence type="ECO:0000256" key="1">
    <source>
        <dbReference type="SAM" id="MobiDB-lite"/>
    </source>
</evidence>
<feature type="region of interest" description="Disordered" evidence="1">
    <location>
        <begin position="1"/>
        <end position="32"/>
    </location>
</feature>
<sequence>MRFSRGAAAEGCSDVEGRNNIGGNRDLPVDNGRYLRHTPVDELFNLDSKGVSTQTQRCHVRNRQSLSSSMREVVVNVIEDTALQDRMEESKSSGDIKSICKIEWRKVKAAGISRVFGGGPF</sequence>
<accession>A0AAW1N7I4</accession>
<proteinExistence type="predicted"/>
<organism evidence="2 3">
    <name type="scientific">Popillia japonica</name>
    <name type="common">Japanese beetle</name>
    <dbReference type="NCBI Taxonomy" id="7064"/>
    <lineage>
        <taxon>Eukaryota</taxon>
        <taxon>Metazoa</taxon>
        <taxon>Ecdysozoa</taxon>
        <taxon>Arthropoda</taxon>
        <taxon>Hexapoda</taxon>
        <taxon>Insecta</taxon>
        <taxon>Pterygota</taxon>
        <taxon>Neoptera</taxon>
        <taxon>Endopterygota</taxon>
        <taxon>Coleoptera</taxon>
        <taxon>Polyphaga</taxon>
        <taxon>Scarabaeiformia</taxon>
        <taxon>Scarabaeidae</taxon>
        <taxon>Rutelinae</taxon>
        <taxon>Popillia</taxon>
    </lineage>
</organism>
<dbReference type="EMBL" id="JASPKY010000009">
    <property type="protein sequence ID" value="KAK9754215.1"/>
    <property type="molecule type" value="Genomic_DNA"/>
</dbReference>
<evidence type="ECO:0000313" key="2">
    <source>
        <dbReference type="EMBL" id="KAK9754215.1"/>
    </source>
</evidence>
<dbReference type="Proteomes" id="UP001458880">
    <property type="component" value="Unassembled WGS sequence"/>
</dbReference>
<reference evidence="2 3" key="1">
    <citation type="journal article" date="2024" name="BMC Genomics">
        <title>De novo assembly and annotation of Popillia japonica's genome with initial clues to its potential as an invasive pest.</title>
        <authorList>
            <person name="Cucini C."/>
            <person name="Boschi S."/>
            <person name="Funari R."/>
            <person name="Cardaioli E."/>
            <person name="Iannotti N."/>
            <person name="Marturano G."/>
            <person name="Paoli F."/>
            <person name="Bruttini M."/>
            <person name="Carapelli A."/>
            <person name="Frati F."/>
            <person name="Nardi F."/>
        </authorList>
    </citation>
    <scope>NUCLEOTIDE SEQUENCE [LARGE SCALE GENOMIC DNA]</scope>
    <source>
        <strain evidence="2">DMR45628</strain>
    </source>
</reference>
<keyword evidence="3" id="KW-1185">Reference proteome</keyword>
<name>A0AAW1N7I4_POPJA</name>
<dbReference type="AlphaFoldDB" id="A0AAW1N7I4"/>
<comment type="caution">
    <text evidence="2">The sequence shown here is derived from an EMBL/GenBank/DDBJ whole genome shotgun (WGS) entry which is preliminary data.</text>
</comment>
<evidence type="ECO:0000313" key="3">
    <source>
        <dbReference type="Proteomes" id="UP001458880"/>
    </source>
</evidence>
<protein>
    <submittedName>
        <fullName evidence="2">Uncharacterized protein</fullName>
    </submittedName>
</protein>